<dbReference type="CDD" id="cd00098">
    <property type="entry name" value="IgC1"/>
    <property type="match status" value="6"/>
</dbReference>
<feature type="compositionally biased region" description="Polar residues" evidence="2">
    <location>
        <begin position="1092"/>
        <end position="1111"/>
    </location>
</feature>
<feature type="domain" description="Ig-like" evidence="3">
    <location>
        <begin position="633"/>
        <end position="736"/>
    </location>
</feature>
<dbReference type="GeneTree" id="ENSGT00980000202179"/>
<dbReference type="InterPro" id="IPR050380">
    <property type="entry name" value="Immune_Resp_Modulators"/>
</dbReference>
<dbReference type="InterPro" id="IPR003006">
    <property type="entry name" value="Ig/MHC_CS"/>
</dbReference>
<feature type="domain" description="Ig-like" evidence="3">
    <location>
        <begin position="969"/>
        <end position="1077"/>
    </location>
</feature>
<name>A0A8C4SQ51_ERPCA</name>
<dbReference type="Gene3D" id="2.60.40.10">
    <property type="entry name" value="Immunoglobulins"/>
    <property type="match status" value="9"/>
</dbReference>
<keyword evidence="5" id="KW-1185">Reference proteome</keyword>
<evidence type="ECO:0000259" key="3">
    <source>
        <dbReference type="PROSITE" id="PS50835"/>
    </source>
</evidence>
<reference evidence="4" key="2">
    <citation type="submission" date="2025-08" db="UniProtKB">
        <authorList>
            <consortium name="Ensembl"/>
        </authorList>
    </citation>
    <scope>IDENTIFICATION</scope>
</reference>
<dbReference type="PROSITE" id="PS50835">
    <property type="entry name" value="IG_LIKE"/>
    <property type="match status" value="9"/>
</dbReference>
<evidence type="ECO:0000256" key="1">
    <source>
        <dbReference type="ARBA" id="ARBA00023319"/>
    </source>
</evidence>
<feature type="domain" description="Ig-like" evidence="3">
    <location>
        <begin position="8"/>
        <end position="107"/>
    </location>
</feature>
<dbReference type="SMART" id="SM00407">
    <property type="entry name" value="IGc1"/>
    <property type="match status" value="8"/>
</dbReference>
<sequence length="1123" mass="126635">MVRFSKVGEPCTLSCTISKFFPSGLTVTWLRTTTKSGHQSITEESAQWAKKVTTSTPEKKNNTCEVTSEVQFTPNSLSEVEEMTYICQVGHKTLMGKPMEKRSGRLELTADTCRPVVSDVQVHFIEFGQLCTLTCAVSDFYPKEINVTWETRQKGVEPTTSALSGQWKPHVCQYGPSMKDNKYSLVSQAQFTPQTLSDLEDMEFICRVQHVSLKERDIKKSCSQLQIPGLQRRPLVSDIRLVKCDGVGQFCTLSCPIKDFYPKDIIVTWQRRDMKTGGVVSARSAEWKADMSKESPVMEKRAYRLDSQVTFMPSTLSDLEDMEYICKVTHGSMPELIEKRIGKIRLPGFSSTPQLSNIQAQFSQFGQPCTFSCTVSNFYPREIQVTWVKVIKGQKEVVIQEVTNHGLTIHEKAFELLTQAQFIPHSLKDLERAEFICRVKHDSLTLEERCGEQEIPGLLRHPIVSDIQLVKCDGVGQPCVLRCSIKDFYPKMVKATWLRAGKGGRADSKPQESLPVTTKSSIQDKPQTRTTTAVNHHGYGKPKKRTEILVQSEVTPKVMSDQEKAEFKAKVRTGDPKWGDKGYLLDTEAEFTPQSLSELEDMEYICRVEHESLPEPMEKHIRGLQISGVSSAPQLSDIHVQFSEFGQPCFLSCIMSDFYPKPLQVTWLRVTEGHLEETIPQVTNHGPSIRDKAFELFSQAQFTPRSLKDLEGAEFICRVEHEGGTTEKKSKKQQIPGLQCRPLVSDIRLFKCDGVGQSCTLSCSIKDFYPKDITVTWLRRDMKTGGVVQARSAEWKADISEGETELEDNAYRLDSKVTFTLMTLSDLEDMEYVCKVEHESLPKPVEKCIGKIQLPGISRTPQLSDIQAQFTQFGQPCTLSCTLSNFYPKDLEVSWLKVSKGQEESIKKVTNHGPSMRDEAFELLSQAQFTPQNLKDLEDVEFICRVKHEGKTTKKKCGEKEITGLQCRPLVSDIQLVKCDGVGQSCTLSCSIKNFYPKDITVTWLRRDMKMGGVVPAGTTKWKADINKGKPELEDNAYRLDSKVTFTPLTQSDLEDMEYICKVKHDSLKGPQERRYKMLPVPGIKLVKAKETSSPPNTTGDQDQVDSNGEVTSPRDAGDTQLY</sequence>
<feature type="domain" description="Ig-like" evidence="3">
    <location>
        <begin position="742"/>
        <end position="846"/>
    </location>
</feature>
<feature type="region of interest" description="Disordered" evidence="2">
    <location>
        <begin position="1087"/>
        <end position="1123"/>
    </location>
</feature>
<feature type="domain" description="Ig-like" evidence="3">
    <location>
        <begin position="228"/>
        <end position="342"/>
    </location>
</feature>
<protein>
    <submittedName>
        <fullName evidence="4">Uncharacterized LOC114662152</fullName>
    </submittedName>
</protein>
<organism evidence="4 5">
    <name type="scientific">Erpetoichthys calabaricus</name>
    <name type="common">Rope fish</name>
    <name type="synonym">Calamoichthys calabaricus</name>
    <dbReference type="NCBI Taxonomy" id="27687"/>
    <lineage>
        <taxon>Eukaryota</taxon>
        <taxon>Metazoa</taxon>
        <taxon>Chordata</taxon>
        <taxon>Craniata</taxon>
        <taxon>Vertebrata</taxon>
        <taxon>Euteleostomi</taxon>
        <taxon>Actinopterygii</taxon>
        <taxon>Polypteriformes</taxon>
        <taxon>Polypteridae</taxon>
        <taxon>Erpetoichthys</taxon>
    </lineage>
</organism>
<feature type="domain" description="Ig-like" evidence="3">
    <location>
        <begin position="347"/>
        <end position="447"/>
    </location>
</feature>
<feature type="domain" description="Ig-like" evidence="3">
    <location>
        <begin position="855"/>
        <end position="963"/>
    </location>
</feature>
<accession>A0A8C4SQ51</accession>
<evidence type="ECO:0000313" key="4">
    <source>
        <dbReference type="Ensembl" id="ENSECRP00000020340.1"/>
    </source>
</evidence>
<dbReference type="InterPro" id="IPR003597">
    <property type="entry name" value="Ig_C1-set"/>
</dbReference>
<dbReference type="InterPro" id="IPR036179">
    <property type="entry name" value="Ig-like_dom_sf"/>
</dbReference>
<dbReference type="Pfam" id="PF07654">
    <property type="entry name" value="C1-set"/>
    <property type="match status" value="8"/>
</dbReference>
<proteinExistence type="predicted"/>
<feature type="compositionally biased region" description="Polar residues" evidence="2">
    <location>
        <begin position="514"/>
        <end position="534"/>
    </location>
</feature>
<dbReference type="AlphaFoldDB" id="A0A8C4SQ51"/>
<reference evidence="4" key="1">
    <citation type="submission" date="2021-06" db="EMBL/GenBank/DDBJ databases">
        <authorList>
            <consortium name="Wellcome Sanger Institute Data Sharing"/>
        </authorList>
    </citation>
    <scope>NUCLEOTIDE SEQUENCE [LARGE SCALE GENOMIC DNA]</scope>
</reference>
<dbReference type="InterPro" id="IPR007110">
    <property type="entry name" value="Ig-like_dom"/>
</dbReference>
<feature type="domain" description="Ig-like" evidence="3">
    <location>
        <begin position="456"/>
        <end position="622"/>
    </location>
</feature>
<dbReference type="InterPro" id="IPR013783">
    <property type="entry name" value="Ig-like_fold"/>
</dbReference>
<feature type="region of interest" description="Disordered" evidence="2">
    <location>
        <begin position="501"/>
        <end position="542"/>
    </location>
</feature>
<evidence type="ECO:0000256" key="2">
    <source>
        <dbReference type="SAM" id="MobiDB-lite"/>
    </source>
</evidence>
<dbReference type="PANTHER" id="PTHR23411">
    <property type="entry name" value="TAPASIN"/>
    <property type="match status" value="1"/>
</dbReference>
<dbReference type="Ensembl" id="ENSECRT00000020777.1">
    <property type="protein sequence ID" value="ENSECRP00000020340.1"/>
    <property type="gene ID" value="ENSECRG00000013649.1"/>
</dbReference>
<dbReference type="PROSITE" id="PS00290">
    <property type="entry name" value="IG_MHC"/>
    <property type="match status" value="6"/>
</dbReference>
<dbReference type="Proteomes" id="UP000694620">
    <property type="component" value="Chromosome 12"/>
</dbReference>
<dbReference type="SUPFAM" id="SSF48726">
    <property type="entry name" value="Immunoglobulin"/>
    <property type="match status" value="9"/>
</dbReference>
<reference evidence="4" key="3">
    <citation type="submission" date="2025-09" db="UniProtKB">
        <authorList>
            <consortium name="Ensembl"/>
        </authorList>
    </citation>
    <scope>IDENTIFICATION</scope>
</reference>
<keyword evidence="1" id="KW-0393">Immunoglobulin domain</keyword>
<feature type="domain" description="Ig-like" evidence="3">
    <location>
        <begin position="115"/>
        <end position="219"/>
    </location>
</feature>
<evidence type="ECO:0000313" key="5">
    <source>
        <dbReference type="Proteomes" id="UP000694620"/>
    </source>
</evidence>